<feature type="transmembrane region" description="Helical" evidence="7">
    <location>
        <begin position="24"/>
        <end position="46"/>
    </location>
</feature>
<protein>
    <submittedName>
        <fullName evidence="9">DedA family protein</fullName>
    </submittedName>
</protein>
<dbReference type="InterPro" id="IPR058127">
    <property type="entry name" value="DedA"/>
</dbReference>
<evidence type="ECO:0000256" key="7">
    <source>
        <dbReference type="RuleBase" id="RU367016"/>
    </source>
</evidence>
<dbReference type="NCBIfam" id="NF008102">
    <property type="entry name" value="PRK10847.1"/>
    <property type="match status" value="1"/>
</dbReference>
<comment type="subcellular location">
    <subcellularLocation>
        <location evidence="1 7">Cell membrane</location>
        <topology evidence="1 7">Multi-pass membrane protein</topology>
    </subcellularLocation>
</comment>
<comment type="caution">
    <text evidence="9">The sequence shown here is derived from an EMBL/GenBank/DDBJ whole genome shotgun (WGS) entry which is preliminary data.</text>
</comment>
<evidence type="ECO:0000256" key="4">
    <source>
        <dbReference type="ARBA" id="ARBA00022692"/>
    </source>
</evidence>
<evidence type="ECO:0000313" key="9">
    <source>
        <dbReference type="EMBL" id="MFD2920903.1"/>
    </source>
</evidence>
<organism evidence="9 10">
    <name type="scientific">Terrimonas rubra</name>
    <dbReference type="NCBI Taxonomy" id="1035890"/>
    <lineage>
        <taxon>Bacteria</taxon>
        <taxon>Pseudomonadati</taxon>
        <taxon>Bacteroidota</taxon>
        <taxon>Chitinophagia</taxon>
        <taxon>Chitinophagales</taxon>
        <taxon>Chitinophagaceae</taxon>
        <taxon>Terrimonas</taxon>
    </lineage>
</organism>
<evidence type="ECO:0000256" key="1">
    <source>
        <dbReference type="ARBA" id="ARBA00004651"/>
    </source>
</evidence>
<feature type="domain" description="VTT" evidence="8">
    <location>
        <begin position="46"/>
        <end position="174"/>
    </location>
</feature>
<feature type="transmembrane region" description="Helical" evidence="7">
    <location>
        <begin position="66"/>
        <end position="89"/>
    </location>
</feature>
<dbReference type="Proteomes" id="UP001597511">
    <property type="component" value="Unassembled WGS sequence"/>
</dbReference>
<keyword evidence="4 7" id="KW-0812">Transmembrane</keyword>
<dbReference type="Pfam" id="PF09335">
    <property type="entry name" value="VTT_dom"/>
    <property type="match status" value="1"/>
</dbReference>
<dbReference type="InterPro" id="IPR032818">
    <property type="entry name" value="DedA-like"/>
</dbReference>
<dbReference type="InterPro" id="IPR032816">
    <property type="entry name" value="VTT_dom"/>
</dbReference>
<dbReference type="PANTHER" id="PTHR30353">
    <property type="entry name" value="INNER MEMBRANE PROTEIN DEDA-RELATED"/>
    <property type="match status" value="1"/>
</dbReference>
<keyword evidence="5 7" id="KW-1133">Transmembrane helix</keyword>
<feature type="transmembrane region" description="Helical" evidence="7">
    <location>
        <begin position="190"/>
        <end position="207"/>
    </location>
</feature>
<dbReference type="PANTHER" id="PTHR30353:SF0">
    <property type="entry name" value="TRANSMEMBRANE PROTEIN"/>
    <property type="match status" value="1"/>
</dbReference>
<dbReference type="RefSeq" id="WP_386100162.1">
    <property type="nucleotide sequence ID" value="NZ_JBHUOZ010000003.1"/>
</dbReference>
<evidence type="ECO:0000256" key="5">
    <source>
        <dbReference type="ARBA" id="ARBA00022989"/>
    </source>
</evidence>
<evidence type="ECO:0000256" key="6">
    <source>
        <dbReference type="ARBA" id="ARBA00023136"/>
    </source>
</evidence>
<sequence length="228" mass="25609">MMELFDFIMHIDDHLKVILDDYGIWVYAILFAIIFVETGVVIMPFLPGDSLLFATGMLAAQFPDSLNIWIVLVLLLIAAIAGDAVNYAIGRYFGMRVTNIKIFGKSFIKPEHIEKTHAFYEKYGPTTIIIARFIPIVRTLAPFVGGVGKMKYSTFLTYNVLGAFLWVVSLTLAGFYLGQISFVKENFGKVVLIIIGLSILPAVIPLLKHWISKRRKKKADAEQTNSEI</sequence>
<dbReference type="EMBL" id="JBHUOZ010000003">
    <property type="protein sequence ID" value="MFD2920903.1"/>
    <property type="molecule type" value="Genomic_DNA"/>
</dbReference>
<keyword evidence="6 7" id="KW-0472">Membrane</keyword>
<accession>A0ABW6AB05</accession>
<feature type="transmembrane region" description="Helical" evidence="7">
    <location>
        <begin position="156"/>
        <end position="178"/>
    </location>
</feature>
<evidence type="ECO:0000313" key="10">
    <source>
        <dbReference type="Proteomes" id="UP001597511"/>
    </source>
</evidence>
<keyword evidence="10" id="KW-1185">Reference proteome</keyword>
<comment type="similarity">
    <text evidence="2 7">Belongs to the DedA family.</text>
</comment>
<evidence type="ECO:0000256" key="3">
    <source>
        <dbReference type="ARBA" id="ARBA00022475"/>
    </source>
</evidence>
<evidence type="ECO:0000256" key="2">
    <source>
        <dbReference type="ARBA" id="ARBA00010792"/>
    </source>
</evidence>
<reference evidence="10" key="1">
    <citation type="journal article" date="2019" name="Int. J. Syst. Evol. Microbiol.">
        <title>The Global Catalogue of Microorganisms (GCM) 10K type strain sequencing project: providing services to taxonomists for standard genome sequencing and annotation.</title>
        <authorList>
            <consortium name="The Broad Institute Genomics Platform"/>
            <consortium name="The Broad Institute Genome Sequencing Center for Infectious Disease"/>
            <person name="Wu L."/>
            <person name="Ma J."/>
        </authorList>
    </citation>
    <scope>NUCLEOTIDE SEQUENCE [LARGE SCALE GENOMIC DNA]</scope>
    <source>
        <strain evidence="10">KCTC 23299</strain>
    </source>
</reference>
<proteinExistence type="inferred from homology"/>
<evidence type="ECO:0000259" key="8">
    <source>
        <dbReference type="Pfam" id="PF09335"/>
    </source>
</evidence>
<keyword evidence="3 7" id="KW-1003">Cell membrane</keyword>
<name>A0ABW6AB05_9BACT</name>
<gene>
    <name evidence="9" type="ORF">ACFS6H_14360</name>
</gene>